<dbReference type="KEGG" id="hhg:XM38_002600"/>
<organism evidence="1 2">
    <name type="scientific">Halomicronema hongdechloris C2206</name>
    <dbReference type="NCBI Taxonomy" id="1641165"/>
    <lineage>
        <taxon>Bacteria</taxon>
        <taxon>Bacillati</taxon>
        <taxon>Cyanobacteriota</taxon>
        <taxon>Cyanophyceae</taxon>
        <taxon>Nodosilineales</taxon>
        <taxon>Nodosilineaceae</taxon>
        <taxon>Halomicronema</taxon>
    </lineage>
</organism>
<evidence type="ECO:0000313" key="2">
    <source>
        <dbReference type="Proteomes" id="UP000191901"/>
    </source>
</evidence>
<dbReference type="OrthoDB" id="462384at2"/>
<protein>
    <submittedName>
        <fullName evidence="1">Uncharacterized protein</fullName>
    </submittedName>
</protein>
<reference evidence="1 2" key="1">
    <citation type="journal article" date="2016" name="Biochim. Biophys. Acta">
        <title>Characterization of red-shifted phycobilisomes isolated from the chlorophyll f-containing cyanobacterium Halomicronema hongdechloris.</title>
        <authorList>
            <person name="Li Y."/>
            <person name="Lin Y."/>
            <person name="Garvey C.J."/>
            <person name="Birch D."/>
            <person name="Corkery R.W."/>
            <person name="Loughlin P.C."/>
            <person name="Scheer H."/>
            <person name="Willows R.D."/>
            <person name="Chen M."/>
        </authorList>
    </citation>
    <scope>NUCLEOTIDE SEQUENCE [LARGE SCALE GENOMIC DNA]</scope>
    <source>
        <strain evidence="1 2">C2206</strain>
    </source>
</reference>
<gene>
    <name evidence="1" type="ORF">XM38_002600</name>
</gene>
<dbReference type="EMBL" id="CP021983">
    <property type="protein sequence ID" value="ASC69333.1"/>
    <property type="molecule type" value="Genomic_DNA"/>
</dbReference>
<sequence length="66" mass="7438">MQIDEALNAKEAMPPERGTQLLQQARLLLTPTATGSTPQQRYHHAIQQDPDIAQMHHQIVQLLEDA</sequence>
<dbReference type="AlphaFoldDB" id="A0A1Z3HGA6"/>
<evidence type="ECO:0000313" key="1">
    <source>
        <dbReference type="EMBL" id="ASC69333.1"/>
    </source>
</evidence>
<name>A0A1Z3HGA6_9CYAN</name>
<dbReference type="Proteomes" id="UP000191901">
    <property type="component" value="Chromosome"/>
</dbReference>
<keyword evidence="2" id="KW-1185">Reference proteome</keyword>
<accession>A0A1Z3HGA6</accession>
<dbReference type="RefSeq" id="WP_080810768.1">
    <property type="nucleotide sequence ID" value="NZ_CP021983.2"/>
</dbReference>
<proteinExistence type="predicted"/>